<evidence type="ECO:0008006" key="3">
    <source>
        <dbReference type="Google" id="ProtNLM"/>
    </source>
</evidence>
<sequence>MNLYAGKPEYLTIVTGLPRSGTSMLMQMLAGGGMTPCSDGLRTADESNPQGYWEHDRVKRLATDAAWLLDVEGDAIKIVAPLLRFLPAPLACRVIWIDRDLDEVLASQQKMIALAGARGADLPADRLKQAVAQQLEGARAWLAARPATPVLTLAHRQVIDDPAAAAEQIERFLGLGLDATAMAAAVSPELYRNRR</sequence>
<evidence type="ECO:0000313" key="1">
    <source>
        <dbReference type="EMBL" id="TWT31065.1"/>
    </source>
</evidence>
<dbReference type="RefSeq" id="WP_146568256.1">
    <property type="nucleotide sequence ID" value="NZ_SIHJ01000004.1"/>
</dbReference>
<evidence type="ECO:0000313" key="2">
    <source>
        <dbReference type="Proteomes" id="UP000316714"/>
    </source>
</evidence>
<organism evidence="1 2">
    <name type="scientific">Posidoniimonas corsicana</name>
    <dbReference type="NCBI Taxonomy" id="1938618"/>
    <lineage>
        <taxon>Bacteria</taxon>
        <taxon>Pseudomonadati</taxon>
        <taxon>Planctomycetota</taxon>
        <taxon>Planctomycetia</taxon>
        <taxon>Pirellulales</taxon>
        <taxon>Lacipirellulaceae</taxon>
        <taxon>Posidoniimonas</taxon>
    </lineage>
</organism>
<dbReference type="Gene3D" id="3.40.50.300">
    <property type="entry name" value="P-loop containing nucleotide triphosphate hydrolases"/>
    <property type="match status" value="1"/>
</dbReference>
<keyword evidence="2" id="KW-1185">Reference proteome</keyword>
<dbReference type="SUPFAM" id="SSF52540">
    <property type="entry name" value="P-loop containing nucleoside triphosphate hydrolases"/>
    <property type="match status" value="1"/>
</dbReference>
<protein>
    <recommendedName>
        <fullName evidence="3">Sulfotransferase domain protein</fullName>
    </recommendedName>
</protein>
<dbReference type="Proteomes" id="UP000316714">
    <property type="component" value="Unassembled WGS sequence"/>
</dbReference>
<accession>A0A5C5UZX9</accession>
<dbReference type="Pfam" id="PF13469">
    <property type="entry name" value="Sulfotransfer_3"/>
    <property type="match status" value="1"/>
</dbReference>
<name>A0A5C5UZX9_9BACT</name>
<dbReference type="InterPro" id="IPR027417">
    <property type="entry name" value="P-loop_NTPase"/>
</dbReference>
<dbReference type="AlphaFoldDB" id="A0A5C5UZX9"/>
<dbReference type="OrthoDB" id="9779418at2"/>
<dbReference type="EMBL" id="SIHJ01000004">
    <property type="protein sequence ID" value="TWT31065.1"/>
    <property type="molecule type" value="Genomic_DNA"/>
</dbReference>
<proteinExistence type="predicted"/>
<gene>
    <name evidence="1" type="ORF">KOR34_44390</name>
</gene>
<comment type="caution">
    <text evidence="1">The sequence shown here is derived from an EMBL/GenBank/DDBJ whole genome shotgun (WGS) entry which is preliminary data.</text>
</comment>
<reference evidence="1 2" key="1">
    <citation type="submission" date="2019-02" db="EMBL/GenBank/DDBJ databases">
        <title>Deep-cultivation of Planctomycetes and their phenomic and genomic characterization uncovers novel biology.</title>
        <authorList>
            <person name="Wiegand S."/>
            <person name="Jogler M."/>
            <person name="Boedeker C."/>
            <person name="Pinto D."/>
            <person name="Vollmers J."/>
            <person name="Rivas-Marin E."/>
            <person name="Kohn T."/>
            <person name="Peeters S.H."/>
            <person name="Heuer A."/>
            <person name="Rast P."/>
            <person name="Oberbeckmann S."/>
            <person name="Bunk B."/>
            <person name="Jeske O."/>
            <person name="Meyerdierks A."/>
            <person name="Storesund J.E."/>
            <person name="Kallscheuer N."/>
            <person name="Luecker S."/>
            <person name="Lage O.M."/>
            <person name="Pohl T."/>
            <person name="Merkel B.J."/>
            <person name="Hornburger P."/>
            <person name="Mueller R.-W."/>
            <person name="Bruemmer F."/>
            <person name="Labrenz M."/>
            <person name="Spormann A.M."/>
            <person name="Op Den Camp H."/>
            <person name="Overmann J."/>
            <person name="Amann R."/>
            <person name="Jetten M.S.M."/>
            <person name="Mascher T."/>
            <person name="Medema M.H."/>
            <person name="Devos D.P."/>
            <person name="Kaster A.-K."/>
            <person name="Ovreas L."/>
            <person name="Rohde M."/>
            <person name="Galperin M.Y."/>
            <person name="Jogler C."/>
        </authorList>
    </citation>
    <scope>NUCLEOTIDE SEQUENCE [LARGE SCALE GENOMIC DNA]</scope>
    <source>
        <strain evidence="1 2">KOR34</strain>
    </source>
</reference>